<evidence type="ECO:0000313" key="11">
    <source>
        <dbReference type="Proteomes" id="UP000326641"/>
    </source>
</evidence>
<evidence type="ECO:0000259" key="9">
    <source>
        <dbReference type="SMART" id="SM00650"/>
    </source>
</evidence>
<feature type="binding site" evidence="7 8">
    <location>
        <position position="41"/>
    </location>
    <ligand>
        <name>S-adenosyl-L-methionine</name>
        <dbReference type="ChEBI" id="CHEBI:59789"/>
    </ligand>
</feature>
<comment type="caution">
    <text evidence="10">The sequence shown here is derived from an EMBL/GenBank/DDBJ whole genome shotgun (WGS) entry which is preliminary data.</text>
</comment>
<feature type="binding site" evidence="7 8">
    <location>
        <position position="89"/>
    </location>
    <ligand>
        <name>S-adenosyl-L-methionine</name>
        <dbReference type="ChEBI" id="CHEBI:59789"/>
    </ligand>
</feature>
<dbReference type="PROSITE" id="PS51689">
    <property type="entry name" value="SAM_RNA_A_N6_MT"/>
    <property type="match status" value="1"/>
</dbReference>
<feature type="binding site" evidence="7 8">
    <location>
        <position position="43"/>
    </location>
    <ligand>
        <name>S-adenosyl-L-methionine</name>
        <dbReference type="ChEBI" id="CHEBI:59789"/>
    </ligand>
</feature>
<keyword evidence="4 7" id="KW-0808">Transferase</keyword>
<dbReference type="NCBIfam" id="TIGR00755">
    <property type="entry name" value="ksgA"/>
    <property type="match status" value="1"/>
</dbReference>
<dbReference type="Proteomes" id="UP000326641">
    <property type="component" value="Unassembled WGS sequence"/>
</dbReference>
<dbReference type="GO" id="GO:0003723">
    <property type="term" value="F:RNA binding"/>
    <property type="evidence" value="ECO:0007669"/>
    <property type="project" value="UniProtKB-UniRule"/>
</dbReference>
<feature type="binding site" evidence="7 8">
    <location>
        <position position="115"/>
    </location>
    <ligand>
        <name>S-adenosyl-L-methionine</name>
        <dbReference type="ChEBI" id="CHEBI:59789"/>
    </ligand>
</feature>
<dbReference type="AlphaFoldDB" id="A0A564WB79"/>
<feature type="binding site" evidence="7 8">
    <location>
        <position position="134"/>
    </location>
    <ligand>
        <name>S-adenosyl-L-methionine</name>
        <dbReference type="ChEBI" id="CHEBI:59789"/>
    </ligand>
</feature>
<accession>A0A564WB79</accession>
<dbReference type="GO" id="GO:0005829">
    <property type="term" value="C:cytosol"/>
    <property type="evidence" value="ECO:0007669"/>
    <property type="project" value="TreeGrafter"/>
</dbReference>
<dbReference type="Gene3D" id="3.40.50.150">
    <property type="entry name" value="Vaccinia Virus protein VP39"/>
    <property type="match status" value="1"/>
</dbReference>
<dbReference type="InterPro" id="IPR020596">
    <property type="entry name" value="rRNA_Ade_Mease_Trfase_CS"/>
</dbReference>
<protein>
    <recommendedName>
        <fullName evidence="7">Ribosomal RNA small subunit methyltransferase A</fullName>
        <ecNumber evidence="7">2.1.1.182</ecNumber>
    </recommendedName>
    <alternativeName>
        <fullName evidence="7">16S rRNA (adenine(1518)-N(6)/adenine(1519)-N(6))-dimethyltransferase</fullName>
    </alternativeName>
    <alternativeName>
        <fullName evidence="7">16S rRNA dimethyladenosine transferase</fullName>
    </alternativeName>
    <alternativeName>
        <fullName evidence="7">16S rRNA dimethylase</fullName>
    </alternativeName>
    <alternativeName>
        <fullName evidence="7">S-adenosylmethionine-6-N', N'-adenosyl(rRNA) dimethyltransferase</fullName>
    </alternativeName>
</protein>
<keyword evidence="6 7" id="KW-0694">RNA-binding</keyword>
<dbReference type="EMBL" id="UXAT02000007">
    <property type="protein sequence ID" value="VUX45735.1"/>
    <property type="molecule type" value="Genomic_DNA"/>
</dbReference>
<comment type="catalytic activity">
    <reaction evidence="7">
        <text>adenosine(1518)/adenosine(1519) in 16S rRNA + 4 S-adenosyl-L-methionine = N(6)-dimethyladenosine(1518)/N(6)-dimethyladenosine(1519) in 16S rRNA + 4 S-adenosyl-L-homocysteine + 4 H(+)</text>
        <dbReference type="Rhea" id="RHEA:19609"/>
        <dbReference type="Rhea" id="RHEA-COMP:10232"/>
        <dbReference type="Rhea" id="RHEA-COMP:10233"/>
        <dbReference type="ChEBI" id="CHEBI:15378"/>
        <dbReference type="ChEBI" id="CHEBI:57856"/>
        <dbReference type="ChEBI" id="CHEBI:59789"/>
        <dbReference type="ChEBI" id="CHEBI:74411"/>
        <dbReference type="ChEBI" id="CHEBI:74493"/>
        <dbReference type="EC" id="2.1.1.182"/>
    </reaction>
</comment>
<feature type="domain" description="Ribosomal RNA adenine methylase transferase N-terminal" evidence="9">
    <location>
        <begin position="48"/>
        <end position="219"/>
    </location>
</feature>
<dbReference type="CDD" id="cd02440">
    <property type="entry name" value="AdoMet_MTases"/>
    <property type="match status" value="1"/>
</dbReference>
<keyword evidence="5 7" id="KW-0949">S-adenosyl-L-methionine</keyword>
<evidence type="ECO:0000313" key="10">
    <source>
        <dbReference type="EMBL" id="VUX45735.1"/>
    </source>
</evidence>
<evidence type="ECO:0000256" key="2">
    <source>
        <dbReference type="ARBA" id="ARBA00022552"/>
    </source>
</evidence>
<name>A0A564WB79_9PROT</name>
<comment type="similarity">
    <text evidence="7">Belongs to the class I-like SAM-binding methyltransferase superfamily. rRNA adenine N(6)-methyltransferase family. RsmA subfamily.</text>
</comment>
<dbReference type="InterPro" id="IPR020598">
    <property type="entry name" value="rRNA_Ade_methylase_Trfase_N"/>
</dbReference>
<keyword evidence="1 7" id="KW-0963">Cytoplasm</keyword>
<dbReference type="PROSITE" id="PS01131">
    <property type="entry name" value="RRNA_A_DIMETH"/>
    <property type="match status" value="1"/>
</dbReference>
<dbReference type="Pfam" id="PF00398">
    <property type="entry name" value="RrnaAD"/>
    <property type="match status" value="1"/>
</dbReference>
<evidence type="ECO:0000256" key="6">
    <source>
        <dbReference type="ARBA" id="ARBA00022884"/>
    </source>
</evidence>
<evidence type="ECO:0000256" key="8">
    <source>
        <dbReference type="PROSITE-ProRule" id="PRU01026"/>
    </source>
</evidence>
<evidence type="ECO:0000256" key="1">
    <source>
        <dbReference type="ARBA" id="ARBA00022490"/>
    </source>
</evidence>
<feature type="binding site" evidence="7 8">
    <location>
        <position position="68"/>
    </location>
    <ligand>
        <name>S-adenosyl-L-methionine</name>
        <dbReference type="ChEBI" id="CHEBI:59789"/>
    </ligand>
</feature>
<dbReference type="PANTHER" id="PTHR11727">
    <property type="entry name" value="DIMETHYLADENOSINE TRANSFERASE"/>
    <property type="match status" value="1"/>
</dbReference>
<gene>
    <name evidence="7 10" type="primary">rsmA</name>
    <name evidence="7" type="synonym">ksgA</name>
    <name evidence="10" type="ORF">DF3PA_150012</name>
</gene>
<dbReference type="PANTHER" id="PTHR11727:SF7">
    <property type="entry name" value="DIMETHYLADENOSINE TRANSFERASE-RELATED"/>
    <property type="match status" value="1"/>
</dbReference>
<dbReference type="GO" id="GO:0052908">
    <property type="term" value="F:16S rRNA (adenine(1518)-N(6)/adenine(1519)-N(6))-dimethyltransferase activity"/>
    <property type="evidence" value="ECO:0007669"/>
    <property type="project" value="UniProtKB-EC"/>
</dbReference>
<dbReference type="InterPro" id="IPR029063">
    <property type="entry name" value="SAM-dependent_MTases_sf"/>
</dbReference>
<keyword evidence="11" id="KW-1185">Reference proteome</keyword>
<reference evidence="10" key="1">
    <citation type="submission" date="2018-11" db="EMBL/GenBank/DDBJ databases">
        <authorList>
            <person name="Onetto C."/>
        </authorList>
    </citation>
    <scope>NUCLEOTIDE SEQUENCE [LARGE SCALE GENOMIC DNA]</scope>
</reference>
<comment type="subcellular location">
    <subcellularLocation>
        <location evidence="7">Cytoplasm</location>
    </subcellularLocation>
</comment>
<proteinExistence type="inferred from homology"/>
<evidence type="ECO:0000256" key="3">
    <source>
        <dbReference type="ARBA" id="ARBA00022603"/>
    </source>
</evidence>
<dbReference type="InterPro" id="IPR023165">
    <property type="entry name" value="rRNA_Ade_diMease-like_C"/>
</dbReference>
<dbReference type="HAMAP" id="MF_00607">
    <property type="entry name" value="16SrRNA_methyltr_A"/>
    <property type="match status" value="1"/>
</dbReference>
<evidence type="ECO:0000256" key="4">
    <source>
        <dbReference type="ARBA" id="ARBA00022679"/>
    </source>
</evidence>
<evidence type="ECO:0000256" key="5">
    <source>
        <dbReference type="ARBA" id="ARBA00022691"/>
    </source>
</evidence>
<comment type="function">
    <text evidence="7">Specifically dimethylates two adjacent adenosines (A1518 and A1519) in the loop of a conserved hairpin near the 3'-end of 16S rRNA in the 30S particle. May play a critical role in biogenesis of 30S subunits.</text>
</comment>
<sequence length="289" mass="30815">MTCAAATAEPSAAALALAHLPPLREVIARHHLAAHRRLGQHFLLDLNLTRRIVRAAGAVHEGVVIEVGPGPGGLTRSLLEAGACVIAIEKDRRCIEALHELTEAAGGALTVIEGDATALDVRTLAPPPRRIVANLPYNVATPLLIGWLRNATDFASLTLMFQKEVADRLVARPGTAAYGRLSVIAQWRCEVHCAFGLDARAFTPPPKVASAVVTLTPRPLPLAEAEWGTLERVTAAAFGQRRKMLRASLRALGLDPAACGIEPTRRAEELDVEEFCRLARLLAATAATS</sequence>
<evidence type="ECO:0000256" key="7">
    <source>
        <dbReference type="HAMAP-Rule" id="MF_00607"/>
    </source>
</evidence>
<keyword evidence="3 7" id="KW-0489">Methyltransferase</keyword>
<dbReference type="Gene3D" id="1.10.8.100">
    <property type="entry name" value="Ribosomal RNA adenine dimethylase-like, domain 2"/>
    <property type="match status" value="1"/>
</dbReference>
<dbReference type="InterPro" id="IPR001737">
    <property type="entry name" value="KsgA/Erm"/>
</dbReference>
<dbReference type="EC" id="2.1.1.182" evidence="7"/>
<organism evidence="10 11">
    <name type="scientific">Candidatus Defluviicoccus seviourii</name>
    <dbReference type="NCBI Taxonomy" id="2565273"/>
    <lineage>
        <taxon>Bacteria</taxon>
        <taxon>Pseudomonadati</taxon>
        <taxon>Pseudomonadota</taxon>
        <taxon>Alphaproteobacteria</taxon>
        <taxon>Rhodospirillales</taxon>
        <taxon>Rhodospirillaceae</taxon>
        <taxon>Defluviicoccus</taxon>
    </lineage>
</organism>
<dbReference type="InterPro" id="IPR011530">
    <property type="entry name" value="rRNA_adenine_dimethylase"/>
</dbReference>
<keyword evidence="2 7" id="KW-0698">rRNA processing</keyword>
<dbReference type="SMART" id="SM00650">
    <property type="entry name" value="rADc"/>
    <property type="match status" value="1"/>
</dbReference>
<dbReference type="SUPFAM" id="SSF53335">
    <property type="entry name" value="S-adenosyl-L-methionine-dependent methyltransferases"/>
    <property type="match status" value="1"/>
</dbReference>